<dbReference type="InterPro" id="IPR017441">
    <property type="entry name" value="Protein_kinase_ATP_BS"/>
</dbReference>
<dbReference type="Gene3D" id="1.10.510.10">
    <property type="entry name" value="Transferase(Phosphotransferase) domain 1"/>
    <property type="match status" value="1"/>
</dbReference>
<dbReference type="InterPro" id="IPR008271">
    <property type="entry name" value="Ser/Thr_kinase_AS"/>
</dbReference>
<dbReference type="InterPro" id="IPR000719">
    <property type="entry name" value="Prot_kinase_dom"/>
</dbReference>
<keyword evidence="3 6" id="KW-0547">Nucleotide-binding</keyword>
<keyword evidence="10" id="KW-1185">Reference proteome</keyword>
<dbReference type="PROSITE" id="PS50011">
    <property type="entry name" value="PROTEIN_KINASE_DOM"/>
    <property type="match status" value="1"/>
</dbReference>
<organism evidence="9 10">
    <name type="scientific">Chondrus crispus</name>
    <name type="common">Carrageen Irish moss</name>
    <name type="synonym">Polymorpha crispa</name>
    <dbReference type="NCBI Taxonomy" id="2769"/>
    <lineage>
        <taxon>Eukaryota</taxon>
        <taxon>Rhodophyta</taxon>
        <taxon>Florideophyceae</taxon>
        <taxon>Rhodymeniophycidae</taxon>
        <taxon>Gigartinales</taxon>
        <taxon>Gigartinaceae</taxon>
        <taxon>Chondrus</taxon>
    </lineage>
</organism>
<dbReference type="GO" id="GO:0004674">
    <property type="term" value="F:protein serine/threonine kinase activity"/>
    <property type="evidence" value="ECO:0007669"/>
    <property type="project" value="UniProtKB-KW"/>
</dbReference>
<accession>R7QMG0</accession>
<evidence type="ECO:0000256" key="7">
    <source>
        <dbReference type="RuleBase" id="RU000304"/>
    </source>
</evidence>
<dbReference type="InterPro" id="IPR051681">
    <property type="entry name" value="Ser/Thr_Kinases-Pseudokinases"/>
</dbReference>
<reference evidence="10" key="1">
    <citation type="journal article" date="2013" name="Proc. Natl. Acad. Sci. U.S.A.">
        <title>Genome structure and metabolic features in the red seaweed Chondrus crispus shed light on evolution of the Archaeplastida.</title>
        <authorList>
            <person name="Collen J."/>
            <person name="Porcel B."/>
            <person name="Carre W."/>
            <person name="Ball S.G."/>
            <person name="Chaparro C."/>
            <person name="Tonon T."/>
            <person name="Barbeyron T."/>
            <person name="Michel G."/>
            <person name="Noel B."/>
            <person name="Valentin K."/>
            <person name="Elias M."/>
            <person name="Artiguenave F."/>
            <person name="Arun A."/>
            <person name="Aury J.M."/>
            <person name="Barbosa-Neto J.F."/>
            <person name="Bothwell J.H."/>
            <person name="Bouget F.Y."/>
            <person name="Brillet L."/>
            <person name="Cabello-Hurtado F."/>
            <person name="Capella-Gutierrez S."/>
            <person name="Charrier B."/>
            <person name="Cladiere L."/>
            <person name="Cock J.M."/>
            <person name="Coelho S.M."/>
            <person name="Colleoni C."/>
            <person name="Czjzek M."/>
            <person name="Da Silva C."/>
            <person name="Delage L."/>
            <person name="Denoeud F."/>
            <person name="Deschamps P."/>
            <person name="Dittami S.M."/>
            <person name="Gabaldon T."/>
            <person name="Gachon C.M."/>
            <person name="Groisillier A."/>
            <person name="Herve C."/>
            <person name="Jabbari K."/>
            <person name="Katinka M."/>
            <person name="Kloareg B."/>
            <person name="Kowalczyk N."/>
            <person name="Labadie K."/>
            <person name="Leblanc C."/>
            <person name="Lopez P.J."/>
            <person name="McLachlan D.H."/>
            <person name="Meslet-Cladiere L."/>
            <person name="Moustafa A."/>
            <person name="Nehr Z."/>
            <person name="Nyvall Collen P."/>
            <person name="Panaud O."/>
            <person name="Partensky F."/>
            <person name="Poulain J."/>
            <person name="Rensing S.A."/>
            <person name="Rousvoal S."/>
            <person name="Samson G."/>
            <person name="Symeonidi A."/>
            <person name="Weissenbach J."/>
            <person name="Zambounis A."/>
            <person name="Wincker P."/>
            <person name="Boyen C."/>
        </authorList>
    </citation>
    <scope>NUCLEOTIDE SEQUENCE [LARGE SCALE GENOMIC DNA]</scope>
    <source>
        <strain evidence="10">cv. Stackhouse</strain>
    </source>
</reference>
<dbReference type="PANTHER" id="PTHR44329">
    <property type="entry name" value="SERINE/THREONINE-PROTEIN KINASE TNNI3K-RELATED"/>
    <property type="match status" value="1"/>
</dbReference>
<evidence type="ECO:0000256" key="3">
    <source>
        <dbReference type="ARBA" id="ARBA00022741"/>
    </source>
</evidence>
<name>R7QMG0_CHOCR</name>
<dbReference type="GeneID" id="17326308"/>
<evidence type="ECO:0000256" key="5">
    <source>
        <dbReference type="ARBA" id="ARBA00022840"/>
    </source>
</evidence>
<dbReference type="PRINTS" id="PR00109">
    <property type="entry name" value="TYRKINASE"/>
</dbReference>
<feature type="domain" description="Protein kinase" evidence="8">
    <location>
        <begin position="1"/>
        <end position="252"/>
    </location>
</feature>
<evidence type="ECO:0000256" key="1">
    <source>
        <dbReference type="ARBA" id="ARBA00022527"/>
    </source>
</evidence>
<dbReference type="Gene3D" id="3.30.200.20">
    <property type="entry name" value="Phosphorylase Kinase, domain 1"/>
    <property type="match status" value="1"/>
</dbReference>
<dbReference type="AlphaFoldDB" id="R7QMG0"/>
<dbReference type="InterPro" id="IPR001245">
    <property type="entry name" value="Ser-Thr/Tyr_kinase_cat_dom"/>
</dbReference>
<dbReference type="STRING" id="2769.R7QMG0"/>
<evidence type="ECO:0000256" key="6">
    <source>
        <dbReference type="PROSITE-ProRule" id="PRU10141"/>
    </source>
</evidence>
<evidence type="ECO:0000259" key="8">
    <source>
        <dbReference type="PROSITE" id="PS50011"/>
    </source>
</evidence>
<evidence type="ECO:0000313" key="10">
    <source>
        <dbReference type="Proteomes" id="UP000012073"/>
    </source>
</evidence>
<sequence length="252" mass="28026">VGSGGFGIVFKAKFRGETVAVKKIHAHALSNASSIAEFQSEVAVLCTLQHPNILRFVGACTMPPNLMIITEFMSRGTLFDVLHQSQMRVPWSMRKKFAMDTCRGMRYLHDSKLLHRDLKSSNLMLDKDFNCKVGDFGLTRLSRGAAAAQMTGQCGTFQYMAVEVLTSKPYSEKADVFSFGILLWEMVARKLPYFGMQPMQVGMAVVQQGMRPPIPPKCPAPLVKLMKACWDSDPNVRPSFAQLVQALEAMPE</sequence>
<evidence type="ECO:0000313" key="9">
    <source>
        <dbReference type="EMBL" id="CDF38666.1"/>
    </source>
</evidence>
<gene>
    <name evidence="9" type="ORF">CHC_T00009092001</name>
</gene>
<dbReference type="OrthoDB" id="339325at2759"/>
<dbReference type="GO" id="GO:0005524">
    <property type="term" value="F:ATP binding"/>
    <property type="evidence" value="ECO:0007669"/>
    <property type="project" value="UniProtKB-UniRule"/>
</dbReference>
<evidence type="ECO:0000256" key="2">
    <source>
        <dbReference type="ARBA" id="ARBA00022679"/>
    </source>
</evidence>
<feature type="non-terminal residue" evidence="9">
    <location>
        <position position="1"/>
    </location>
</feature>
<keyword evidence="5 6" id="KW-0067">ATP-binding</keyword>
<dbReference type="FunFam" id="3.30.200.20:FF:000180">
    <property type="entry name" value="serine/threonine-protein kinase STY46-like"/>
    <property type="match status" value="1"/>
</dbReference>
<dbReference type="Proteomes" id="UP000012073">
    <property type="component" value="Unassembled WGS sequence"/>
</dbReference>
<evidence type="ECO:0000256" key="4">
    <source>
        <dbReference type="ARBA" id="ARBA00022777"/>
    </source>
</evidence>
<dbReference type="CDD" id="cd13999">
    <property type="entry name" value="STKc_MAP3K-like"/>
    <property type="match status" value="1"/>
</dbReference>
<feature type="binding site" evidence="6">
    <location>
        <position position="23"/>
    </location>
    <ligand>
        <name>ATP</name>
        <dbReference type="ChEBI" id="CHEBI:30616"/>
    </ligand>
</feature>
<proteinExistence type="inferred from homology"/>
<dbReference type="InterPro" id="IPR011009">
    <property type="entry name" value="Kinase-like_dom_sf"/>
</dbReference>
<keyword evidence="2" id="KW-0808">Transferase</keyword>
<dbReference type="KEGG" id="ccp:CHC_T00009092001"/>
<dbReference type="PROSITE" id="PS00107">
    <property type="entry name" value="PROTEIN_KINASE_ATP"/>
    <property type="match status" value="1"/>
</dbReference>
<dbReference type="Gramene" id="CDF38666">
    <property type="protein sequence ID" value="CDF38666"/>
    <property type="gene ID" value="CHC_T00009092001"/>
</dbReference>
<dbReference type="EMBL" id="HG001951">
    <property type="protein sequence ID" value="CDF38666.1"/>
    <property type="molecule type" value="Genomic_DNA"/>
</dbReference>
<keyword evidence="4 9" id="KW-0418">Kinase</keyword>
<dbReference type="RefSeq" id="XP_005718571.1">
    <property type="nucleotide sequence ID" value="XM_005718514.1"/>
</dbReference>
<dbReference type="OMA" id="CLPKCNA"/>
<keyword evidence="1 7" id="KW-0723">Serine/threonine-protein kinase</keyword>
<comment type="similarity">
    <text evidence="7">Belongs to the protein kinase superfamily.</text>
</comment>
<dbReference type="SMART" id="SM00220">
    <property type="entry name" value="S_TKc"/>
    <property type="match status" value="1"/>
</dbReference>
<dbReference type="SUPFAM" id="SSF56112">
    <property type="entry name" value="Protein kinase-like (PK-like)"/>
    <property type="match status" value="1"/>
</dbReference>
<dbReference type="PIRSF" id="PIRSF000654">
    <property type="entry name" value="Integrin-linked_kinase"/>
    <property type="match status" value="1"/>
</dbReference>
<dbReference type="Pfam" id="PF07714">
    <property type="entry name" value="PK_Tyr_Ser-Thr"/>
    <property type="match status" value="1"/>
</dbReference>
<dbReference type="PROSITE" id="PS00108">
    <property type="entry name" value="PROTEIN_KINASE_ST"/>
    <property type="match status" value="1"/>
</dbReference>
<protein>
    <submittedName>
        <fullName evidence="9">Serine/threonine protein kinase</fullName>
    </submittedName>
</protein>